<organism evidence="6 7">
    <name type="scientific">Thiobaca trueperi</name>
    <dbReference type="NCBI Taxonomy" id="127458"/>
    <lineage>
        <taxon>Bacteria</taxon>
        <taxon>Pseudomonadati</taxon>
        <taxon>Pseudomonadota</taxon>
        <taxon>Gammaproteobacteria</taxon>
        <taxon>Chromatiales</taxon>
        <taxon>Chromatiaceae</taxon>
        <taxon>Thiobaca</taxon>
    </lineage>
</organism>
<evidence type="ECO:0000256" key="5">
    <source>
        <dbReference type="ARBA" id="ARBA00031841"/>
    </source>
</evidence>
<dbReference type="RefSeq" id="WP_132977428.1">
    <property type="nucleotide sequence ID" value="NZ_SMAO01000005.1"/>
</dbReference>
<dbReference type="GO" id="GO:0042254">
    <property type="term" value="P:ribosome biogenesis"/>
    <property type="evidence" value="ECO:0007669"/>
    <property type="project" value="UniProtKB-KW"/>
</dbReference>
<accession>A0A4R3MYB9</accession>
<dbReference type="GO" id="GO:0005829">
    <property type="term" value="C:cytosol"/>
    <property type="evidence" value="ECO:0007669"/>
    <property type="project" value="TreeGrafter"/>
</dbReference>
<evidence type="ECO:0000256" key="2">
    <source>
        <dbReference type="ARBA" id="ARBA00010740"/>
    </source>
</evidence>
<proteinExistence type="inferred from homology"/>
<comment type="caution">
    <text evidence="6">The sequence shown here is derived from an EMBL/GenBank/DDBJ whole genome shotgun (WGS) entry which is preliminary data.</text>
</comment>
<gene>
    <name evidence="6" type="ORF">EDC35_105271</name>
</gene>
<name>A0A4R3MYB9_9GAMM</name>
<dbReference type="Proteomes" id="UP000295717">
    <property type="component" value="Unassembled WGS sequence"/>
</dbReference>
<evidence type="ECO:0000256" key="4">
    <source>
        <dbReference type="ARBA" id="ARBA00022517"/>
    </source>
</evidence>
<dbReference type="InterPro" id="IPR039255">
    <property type="entry name" value="YceD_bac"/>
</dbReference>
<evidence type="ECO:0000313" key="7">
    <source>
        <dbReference type="Proteomes" id="UP000295717"/>
    </source>
</evidence>
<evidence type="ECO:0000256" key="1">
    <source>
        <dbReference type="ARBA" id="ARBA00002868"/>
    </source>
</evidence>
<dbReference type="PANTHER" id="PTHR38099">
    <property type="entry name" value="LARGE RIBOSOMAL RNA SUBUNIT ACCUMULATION PROTEIN YCED"/>
    <property type="match status" value="1"/>
</dbReference>
<comment type="function">
    <text evidence="1">Plays a role in synthesis, processing and/or stability of 23S rRNA.</text>
</comment>
<evidence type="ECO:0000256" key="3">
    <source>
        <dbReference type="ARBA" id="ARBA00015716"/>
    </source>
</evidence>
<reference evidence="6 7" key="1">
    <citation type="submission" date="2019-03" db="EMBL/GenBank/DDBJ databases">
        <title>Genomic Encyclopedia of Type Strains, Phase IV (KMG-IV): sequencing the most valuable type-strain genomes for metagenomic binning, comparative biology and taxonomic classification.</title>
        <authorList>
            <person name="Goeker M."/>
        </authorList>
    </citation>
    <scope>NUCLEOTIDE SEQUENCE [LARGE SCALE GENOMIC DNA]</scope>
    <source>
        <strain evidence="6 7">DSM 13587</strain>
    </source>
</reference>
<dbReference type="Pfam" id="PF02620">
    <property type="entry name" value="YceD"/>
    <property type="match status" value="1"/>
</dbReference>
<keyword evidence="7" id="KW-1185">Reference proteome</keyword>
<dbReference type="AlphaFoldDB" id="A0A4R3MYB9"/>
<evidence type="ECO:0000313" key="6">
    <source>
        <dbReference type="EMBL" id="TCT20827.1"/>
    </source>
</evidence>
<dbReference type="InterPro" id="IPR003772">
    <property type="entry name" value="YceD"/>
</dbReference>
<sequence>MSAALPDHLDPWRAVKTGLSFSGQVLLRHLPRLAAVVVDRDAGLDAPVNYRLRFERDQNGRAVVLGQVWSQLRLPCQRCLGEVVIEIDVPLRLGLLHTEQAVESLADDLDPLVVGDEPLHPLDLIEDELLLAIPVVPRHDSGLCQPPDLSVVPAARESVAKVEQDEAVDPPHPFAVLAALKPERHE</sequence>
<comment type="similarity">
    <text evidence="2">Belongs to the DUF177 domain family.</text>
</comment>
<dbReference type="PANTHER" id="PTHR38099:SF1">
    <property type="entry name" value="LARGE RIBOSOMAL RNA SUBUNIT ACCUMULATION PROTEIN YCED"/>
    <property type="match status" value="1"/>
</dbReference>
<protein>
    <recommendedName>
        <fullName evidence="3">Large ribosomal RNA subunit accumulation protein YceD</fullName>
    </recommendedName>
    <alternativeName>
        <fullName evidence="5">23S rRNA accumulation protein YceD</fullName>
    </alternativeName>
</protein>
<dbReference type="OrthoDB" id="9786771at2"/>
<dbReference type="EMBL" id="SMAO01000005">
    <property type="protein sequence ID" value="TCT20827.1"/>
    <property type="molecule type" value="Genomic_DNA"/>
</dbReference>
<keyword evidence="4" id="KW-0690">Ribosome biogenesis</keyword>